<evidence type="ECO:0000256" key="2">
    <source>
        <dbReference type="ARBA" id="ARBA00023002"/>
    </source>
</evidence>
<dbReference type="PANTHER" id="PTHR43639:SF1">
    <property type="entry name" value="SHORT-CHAIN DEHYDROGENASE_REDUCTASE FAMILY PROTEIN"/>
    <property type="match status" value="1"/>
</dbReference>
<dbReference type="AlphaFoldDB" id="A0A1W6P316"/>
<evidence type="ECO:0000313" key="4">
    <source>
        <dbReference type="EMBL" id="ARO15902.1"/>
    </source>
</evidence>
<keyword evidence="4" id="KW-0614">Plasmid</keyword>
<evidence type="ECO:0000256" key="1">
    <source>
        <dbReference type="ARBA" id="ARBA00006484"/>
    </source>
</evidence>
<evidence type="ECO:0000259" key="3">
    <source>
        <dbReference type="SMART" id="SM00822"/>
    </source>
</evidence>
<dbReference type="GO" id="GO:0016491">
    <property type="term" value="F:oxidoreductase activity"/>
    <property type="evidence" value="ECO:0007669"/>
    <property type="project" value="UniProtKB-KW"/>
</dbReference>
<gene>
    <name evidence="4" type="ORF">BVG79_p1000100</name>
</gene>
<proteinExistence type="inferred from homology"/>
<comment type="similarity">
    <text evidence="1">Belongs to the short-chain dehydrogenases/reductases (SDR) family.</text>
</comment>
<reference evidence="4 5" key="1">
    <citation type="submission" date="2017-02" db="EMBL/GenBank/DDBJ databases">
        <title>Ketogulonicigenium robustum SPU B003 Genome sequencing and assembly.</title>
        <authorList>
            <person name="Li Y."/>
            <person name="Liu L."/>
            <person name="Wang C."/>
            <person name="Zhang M."/>
            <person name="Zhang T."/>
            <person name="Zhang Y."/>
        </authorList>
    </citation>
    <scope>NUCLEOTIDE SEQUENCE [LARGE SCALE GENOMIC DNA]</scope>
    <source>
        <strain evidence="4 5">SPU_B003</strain>
        <plasmid evidence="4 5">unnamed1</plasmid>
    </source>
</reference>
<dbReference type="EMBL" id="CP019938">
    <property type="protein sequence ID" value="ARO15902.1"/>
    <property type="molecule type" value="Genomic_DNA"/>
</dbReference>
<dbReference type="KEGG" id="kro:BVG79_p1000100"/>
<dbReference type="InterPro" id="IPR002347">
    <property type="entry name" value="SDR_fam"/>
</dbReference>
<dbReference type="InterPro" id="IPR036291">
    <property type="entry name" value="NAD(P)-bd_dom_sf"/>
</dbReference>
<feature type="domain" description="Ketoreductase" evidence="3">
    <location>
        <begin position="3"/>
        <end position="186"/>
    </location>
</feature>
<evidence type="ECO:0000313" key="5">
    <source>
        <dbReference type="Proteomes" id="UP000242447"/>
    </source>
</evidence>
<organism evidence="4 5">
    <name type="scientific">Ketogulonicigenium robustum</name>
    <dbReference type="NCBI Taxonomy" id="92947"/>
    <lineage>
        <taxon>Bacteria</taxon>
        <taxon>Pseudomonadati</taxon>
        <taxon>Pseudomonadota</taxon>
        <taxon>Alphaproteobacteria</taxon>
        <taxon>Rhodobacterales</taxon>
        <taxon>Roseobacteraceae</taxon>
        <taxon>Ketogulonicigenium</taxon>
    </lineage>
</organism>
<keyword evidence="2" id="KW-0560">Oxidoreductase</keyword>
<dbReference type="SUPFAM" id="SSF51735">
    <property type="entry name" value="NAD(P)-binding Rossmann-fold domains"/>
    <property type="match status" value="1"/>
</dbReference>
<dbReference type="Pfam" id="PF13561">
    <property type="entry name" value="adh_short_C2"/>
    <property type="match status" value="1"/>
</dbReference>
<dbReference type="OrthoDB" id="8112199at2"/>
<dbReference type="RefSeq" id="WP_085787483.1">
    <property type="nucleotide sequence ID" value="NZ_CP019938.1"/>
</dbReference>
<dbReference type="Proteomes" id="UP000242447">
    <property type="component" value="Plasmid unnamed1"/>
</dbReference>
<dbReference type="SMART" id="SM00822">
    <property type="entry name" value="PKS_KR"/>
    <property type="match status" value="1"/>
</dbReference>
<protein>
    <submittedName>
        <fullName evidence="4">Short chain alcohol dehydrogenase-related dehydrogenase</fullName>
    </submittedName>
</protein>
<accession>A0A1W6P316</accession>
<name>A0A1W6P316_9RHOB</name>
<keyword evidence="5" id="KW-1185">Reference proteome</keyword>
<sequence length="250" mass="25317">MEPITLITGAATGIGAAIARRIGGPDARLILHTGSNTASLNALADALRADGASVVTMVGDLAAPQTAPALVAQAIASFGGLGRIVSNAGRAHRADIGDLQPEDLEAAFAIMPVAFLRLMTAALPHLKTADNARVVAISSFVAHGFGVNDMLFPASSAAKAALEALAKTLAVQLGPDGVCVNCVAPGFVRKDAGGHTATPSAAMERTAQITPNRRLGEPADIAEMVAFLLSRGARHITGQTIHVDGGLLLA</sequence>
<dbReference type="PANTHER" id="PTHR43639">
    <property type="entry name" value="OXIDOREDUCTASE, SHORT-CHAIN DEHYDROGENASE/REDUCTASE FAMILY (AFU_ORTHOLOGUE AFUA_5G02870)"/>
    <property type="match status" value="1"/>
</dbReference>
<geneLocation type="plasmid" evidence="4">
    <name>unnamed1</name>
</geneLocation>
<dbReference type="InterPro" id="IPR057326">
    <property type="entry name" value="KR_dom"/>
</dbReference>
<dbReference type="PRINTS" id="PR00081">
    <property type="entry name" value="GDHRDH"/>
</dbReference>
<dbReference type="Gene3D" id="3.40.50.720">
    <property type="entry name" value="NAD(P)-binding Rossmann-like Domain"/>
    <property type="match status" value="1"/>
</dbReference>